<dbReference type="GO" id="GO:0043571">
    <property type="term" value="P:maintenance of CRISPR repeat elements"/>
    <property type="evidence" value="ECO:0007669"/>
    <property type="project" value="InterPro"/>
</dbReference>
<dbReference type="RefSeq" id="WP_119971517.1">
    <property type="nucleotide sequence ID" value="NZ_CP032416.1"/>
</dbReference>
<dbReference type="NCBIfam" id="TIGR02593">
    <property type="entry name" value="CRISPR_cas5"/>
    <property type="match status" value="1"/>
</dbReference>
<organism evidence="2 3">
    <name type="scientific">Clostridium fermenticellae</name>
    <dbReference type="NCBI Taxonomy" id="2068654"/>
    <lineage>
        <taxon>Bacteria</taxon>
        <taxon>Bacillati</taxon>
        <taxon>Bacillota</taxon>
        <taxon>Clostridia</taxon>
        <taxon>Eubacteriales</taxon>
        <taxon>Clostridiaceae</taxon>
        <taxon>Clostridium</taxon>
    </lineage>
</organism>
<protein>
    <submittedName>
        <fullName evidence="2">CRISPR-associated protein Cas5</fullName>
    </submittedName>
</protein>
<proteinExistence type="predicted"/>
<dbReference type="AlphaFoldDB" id="A0A386H3X1"/>
<keyword evidence="3" id="KW-1185">Reference proteome</keyword>
<dbReference type="KEGG" id="cfer:D4Z93_06485"/>
<sequence>MNEKKAIRLELYQNLVNYKKPTSFQLKETYPLPPYSTVIGMIHNLCSFDEYVPMKVSIQGKYHSKINDLYTRYEFAGAAFEEGRHNIKIMNSEDEKYYGAIRGVSTAELLVGVKLLIHIVPENQKLIRFIYDSLKNPKEYMSLGRREDLAVIESINVVNIKKTLMDNSKKLDYDAYIPVSLFDKYSFKAKGTIYNLNKKYDKANIKKDVQIRKWEKIKVIHGVANMNEVYSEVETILDDYGNFVFLA</sequence>
<evidence type="ECO:0000313" key="2">
    <source>
        <dbReference type="EMBL" id="AYD40185.1"/>
    </source>
</evidence>
<dbReference type="InterPro" id="IPR013422">
    <property type="entry name" value="CRISPR-assoc_prot_Cas5_N"/>
</dbReference>
<dbReference type="Proteomes" id="UP000266301">
    <property type="component" value="Chromosome"/>
</dbReference>
<dbReference type="Pfam" id="PF09704">
    <property type="entry name" value="Cas_Cas5d"/>
    <property type="match status" value="1"/>
</dbReference>
<gene>
    <name evidence="2" type="primary">cas5</name>
    <name evidence="2" type="ORF">D4Z93_06485</name>
</gene>
<evidence type="ECO:0000256" key="1">
    <source>
        <dbReference type="ARBA" id="ARBA00023118"/>
    </source>
</evidence>
<reference evidence="2 3" key="1">
    <citation type="journal article" date="2019" name="Int. J. Syst. Evol. Microbiol.">
        <title>Clostridium fermenticellae sp. nov., isolated from the mud in a fermentation cellar for the production of the Chinese liquor, baijiu.</title>
        <authorList>
            <person name="Xu P.X."/>
            <person name="Chai L.J."/>
            <person name="Qiu T."/>
            <person name="Zhang X.J."/>
            <person name="Lu Z.M."/>
            <person name="Xiao C."/>
            <person name="Wang S.T."/>
            <person name="Shen C.H."/>
            <person name="Shi J.S."/>
            <person name="Xu Z.H."/>
        </authorList>
    </citation>
    <scope>NUCLEOTIDE SEQUENCE [LARGE SCALE GENOMIC DNA]</scope>
    <source>
        <strain evidence="2 3">JN500901</strain>
    </source>
</reference>
<name>A0A386H3X1_9CLOT</name>
<keyword evidence="1" id="KW-0051">Antiviral defense</keyword>
<dbReference type="OrthoDB" id="9782505at2"/>
<dbReference type="InterPro" id="IPR021124">
    <property type="entry name" value="CRISPR-assoc_prot_Cas5"/>
</dbReference>
<accession>A0A386H3X1</accession>
<dbReference type="EMBL" id="CP032416">
    <property type="protein sequence ID" value="AYD40185.1"/>
    <property type="molecule type" value="Genomic_DNA"/>
</dbReference>
<dbReference type="GO" id="GO:0051607">
    <property type="term" value="P:defense response to virus"/>
    <property type="evidence" value="ECO:0007669"/>
    <property type="project" value="UniProtKB-KW"/>
</dbReference>
<evidence type="ECO:0000313" key="3">
    <source>
        <dbReference type="Proteomes" id="UP000266301"/>
    </source>
</evidence>